<name>A0ABQ5KTP8_9EUKA</name>
<sequence length="784" mass="91329">MSKNIYFSESEESEIESEKEGKAISQPEKPKEVSISEGKGIGTNSTKETQIHDFEASFDQYEEGDLGIVSPDIDIDALLAEEEKISPLEVPKEEKEEEEEPVIEEYADLPPLYSYKKEEEEEEEKSPLHGEELSEKKMFDQLMEHISKSDEDQILRGDFSEEEEEISPGASAHTPQPQFPFGAESPSEPAEIASPKMEESDDIEISRFLKSPVFDLDIEEEQEEEDHFQRMKTEFDHVDYLIQLFEEKEQEEEAKFAPPKDITQKPLGRESISESMLESQEMKDQWKEWRSWEGWEKWKGKKKAKPNRRTRCKRKIRILEKRLDSLNELLHEDSSSLLSSIKIGEIQQEIYQITQELNILRKKKFKKRRGKSQNHLHCDFHRILPIPTRTSTTSPTLFDSLKQPEISPTDLFLEAGELAASNYRYFHSVGKRLFDGTPSHERYVWERTFWNPNPLDLIPKIPQMSLFPASYYPLRLLLQQRNNPKSLYIDDTGSSSTSVYSASNTTKSKKSTIPRPRDNLAFSLDKIQLQHSCSFPYHLWLNDTNPRPSEKKKEYSSRDPFPGKIPWRRYGVNDHIIHTNRIGQYSLQVSFMNDPHIKSHHLPSSVSKLHRRSYFGEDERHLTDPRSTCRRENGRRIEEERMRKINRRGKWEIKLSREELDKLVESHPTESASKPQSLDQKHDESSINTSEDHDIDEMVESIDDKITPISTPPHGLSSDLPQFDTSEEREDEGETMQKDENMKDIEDELRPKTSEGISNDDEVETLEDKQIIQSPKHSTYCTPR</sequence>
<accession>A0ABQ5KTP8</accession>
<dbReference type="EMBL" id="BQXS01011082">
    <property type="protein sequence ID" value="GKT35843.1"/>
    <property type="molecule type" value="Genomic_DNA"/>
</dbReference>
<feature type="compositionally biased region" description="Basic and acidic residues" evidence="2">
    <location>
        <begin position="735"/>
        <end position="753"/>
    </location>
</feature>
<feature type="compositionally biased region" description="Acidic residues" evidence="2">
    <location>
        <begin position="95"/>
        <end position="107"/>
    </location>
</feature>
<feature type="region of interest" description="Disordered" evidence="2">
    <location>
        <begin position="83"/>
        <end position="202"/>
    </location>
</feature>
<feature type="region of interest" description="Disordered" evidence="2">
    <location>
        <begin position="1"/>
        <end position="49"/>
    </location>
</feature>
<evidence type="ECO:0000256" key="2">
    <source>
        <dbReference type="SAM" id="MobiDB-lite"/>
    </source>
</evidence>
<feature type="compositionally biased region" description="Basic and acidic residues" evidence="2">
    <location>
        <begin position="16"/>
        <end position="34"/>
    </location>
</feature>
<proteinExistence type="predicted"/>
<dbReference type="Proteomes" id="UP001057375">
    <property type="component" value="Unassembled WGS sequence"/>
</dbReference>
<comment type="caution">
    <text evidence="3">The sequence shown here is derived from an EMBL/GenBank/DDBJ whole genome shotgun (WGS) entry which is preliminary data.</text>
</comment>
<evidence type="ECO:0000313" key="3">
    <source>
        <dbReference type="EMBL" id="GKT35843.1"/>
    </source>
</evidence>
<keyword evidence="4" id="KW-1185">Reference proteome</keyword>
<feature type="region of interest" description="Disordered" evidence="2">
    <location>
        <begin position="494"/>
        <end position="515"/>
    </location>
</feature>
<feature type="compositionally biased region" description="Basic and acidic residues" evidence="2">
    <location>
        <begin position="83"/>
        <end position="94"/>
    </location>
</feature>
<reference evidence="3" key="1">
    <citation type="submission" date="2022-03" db="EMBL/GenBank/DDBJ databases">
        <title>Draft genome sequence of Aduncisulcus paluster, a free-living microaerophilic Fornicata.</title>
        <authorList>
            <person name="Yuyama I."/>
            <person name="Kume K."/>
            <person name="Tamura T."/>
            <person name="Inagaki Y."/>
            <person name="Hashimoto T."/>
        </authorList>
    </citation>
    <scope>NUCLEOTIDE SEQUENCE</scope>
    <source>
        <strain evidence="3">NY0171</strain>
    </source>
</reference>
<feature type="coiled-coil region" evidence="1">
    <location>
        <begin position="309"/>
        <end position="363"/>
    </location>
</feature>
<gene>
    <name evidence="3" type="ORF">ADUPG1_008916</name>
</gene>
<feature type="region of interest" description="Disordered" evidence="2">
    <location>
        <begin position="664"/>
        <end position="784"/>
    </location>
</feature>
<evidence type="ECO:0000256" key="1">
    <source>
        <dbReference type="SAM" id="Coils"/>
    </source>
</evidence>
<evidence type="ECO:0000313" key="4">
    <source>
        <dbReference type="Proteomes" id="UP001057375"/>
    </source>
</evidence>
<feature type="compositionally biased region" description="Basic and acidic residues" evidence="2">
    <location>
        <begin position="125"/>
        <end position="159"/>
    </location>
</feature>
<protein>
    <submittedName>
        <fullName evidence="3">Uncharacterized protein</fullName>
    </submittedName>
</protein>
<feature type="compositionally biased region" description="Acidic residues" evidence="2">
    <location>
        <begin position="725"/>
        <end position="734"/>
    </location>
</feature>
<keyword evidence="1" id="KW-0175">Coiled coil</keyword>
<feature type="compositionally biased region" description="Low complexity" evidence="2">
    <location>
        <begin position="494"/>
        <end position="506"/>
    </location>
</feature>
<organism evidence="3 4">
    <name type="scientific">Aduncisulcus paluster</name>
    <dbReference type="NCBI Taxonomy" id="2918883"/>
    <lineage>
        <taxon>Eukaryota</taxon>
        <taxon>Metamonada</taxon>
        <taxon>Carpediemonas-like organisms</taxon>
        <taxon>Aduncisulcus</taxon>
    </lineage>
</organism>
<feature type="compositionally biased region" description="Polar residues" evidence="2">
    <location>
        <begin position="669"/>
        <end position="678"/>
    </location>
</feature>
<feature type="non-terminal residue" evidence="3">
    <location>
        <position position="784"/>
    </location>
</feature>
<feature type="compositionally biased region" description="Polar residues" evidence="2">
    <location>
        <begin position="771"/>
        <end position="784"/>
    </location>
</feature>